<evidence type="ECO:0000313" key="2">
    <source>
        <dbReference type="Proteomes" id="UP000199602"/>
    </source>
</evidence>
<proteinExistence type="predicted"/>
<gene>
    <name evidence="1" type="ORF">SAMN04488516_11113</name>
</gene>
<dbReference type="STRING" id="206665.SAMN04488516_11113"/>
<evidence type="ECO:0000313" key="1">
    <source>
        <dbReference type="EMBL" id="SDN90352.1"/>
    </source>
</evidence>
<dbReference type="EMBL" id="FNIN01000011">
    <property type="protein sequence ID" value="SDN90352.1"/>
    <property type="molecule type" value="Genomic_DNA"/>
</dbReference>
<dbReference type="OrthoDB" id="5459426at2"/>
<organism evidence="1 2">
    <name type="scientific">Desulfonauticus submarinus</name>
    <dbReference type="NCBI Taxonomy" id="206665"/>
    <lineage>
        <taxon>Bacteria</taxon>
        <taxon>Pseudomonadati</taxon>
        <taxon>Thermodesulfobacteriota</taxon>
        <taxon>Desulfovibrionia</taxon>
        <taxon>Desulfovibrionales</taxon>
        <taxon>Desulfonauticaceae</taxon>
        <taxon>Desulfonauticus</taxon>
    </lineage>
</organism>
<keyword evidence="2" id="KW-1185">Reference proteome</keyword>
<sequence>MRSYFIDELNSEEMKKITNNLKKQNLKQPVDGLYWLYLPENLYTSQQKEHLKTCGPYYFAIETGKNWLKLELLIRAEQKIRCACISYATQEQRDFLISFAENLLQELNIFI</sequence>
<dbReference type="RefSeq" id="WP_092065949.1">
    <property type="nucleotide sequence ID" value="NZ_FNIN01000011.1"/>
</dbReference>
<name>A0A1H0F740_9BACT</name>
<dbReference type="AlphaFoldDB" id="A0A1H0F740"/>
<reference evidence="1 2" key="1">
    <citation type="submission" date="2016-10" db="EMBL/GenBank/DDBJ databases">
        <authorList>
            <person name="de Groot N.N."/>
        </authorList>
    </citation>
    <scope>NUCLEOTIDE SEQUENCE [LARGE SCALE GENOMIC DNA]</scope>
    <source>
        <strain evidence="1 2">DSM 15269</strain>
    </source>
</reference>
<dbReference type="Proteomes" id="UP000199602">
    <property type="component" value="Unassembled WGS sequence"/>
</dbReference>
<protein>
    <submittedName>
        <fullName evidence="1">Uncharacterized protein</fullName>
    </submittedName>
</protein>
<accession>A0A1H0F740</accession>